<evidence type="ECO:0000256" key="2">
    <source>
        <dbReference type="ARBA" id="ARBA00006236"/>
    </source>
</evidence>
<dbReference type="Pfam" id="PF07690">
    <property type="entry name" value="MFS_1"/>
    <property type="match status" value="1"/>
</dbReference>
<keyword evidence="4" id="KW-1003">Cell membrane</keyword>
<dbReference type="InterPro" id="IPR005829">
    <property type="entry name" value="Sugar_transporter_CS"/>
</dbReference>
<dbReference type="InterPro" id="IPR020846">
    <property type="entry name" value="MFS_dom"/>
</dbReference>
<dbReference type="GO" id="GO:1990961">
    <property type="term" value="P:xenobiotic detoxification by transmembrane export across the plasma membrane"/>
    <property type="evidence" value="ECO:0007669"/>
    <property type="project" value="InterPro"/>
</dbReference>
<dbReference type="OrthoDB" id="9800416at2"/>
<dbReference type="PANTHER" id="PTHR23502:SF132">
    <property type="entry name" value="POLYAMINE TRANSPORTER 2-RELATED"/>
    <property type="match status" value="1"/>
</dbReference>
<reference evidence="10 11" key="1">
    <citation type="submission" date="2016-10" db="EMBL/GenBank/DDBJ databases">
        <authorList>
            <person name="de Groot N.N."/>
        </authorList>
    </citation>
    <scope>NUCLEOTIDE SEQUENCE [LARGE SCALE GENOMIC DNA]</scope>
    <source>
        <strain evidence="10 11">CGMCC 1.8891</strain>
    </source>
</reference>
<evidence type="ECO:0000256" key="3">
    <source>
        <dbReference type="ARBA" id="ARBA00022448"/>
    </source>
</evidence>
<evidence type="ECO:0000256" key="7">
    <source>
        <dbReference type="ARBA" id="ARBA00023136"/>
    </source>
</evidence>
<dbReference type="GO" id="GO:0005886">
    <property type="term" value="C:plasma membrane"/>
    <property type="evidence" value="ECO:0007669"/>
    <property type="project" value="UniProtKB-SubCell"/>
</dbReference>
<feature type="transmembrane region" description="Helical" evidence="8">
    <location>
        <begin position="284"/>
        <end position="302"/>
    </location>
</feature>
<comment type="subcellular location">
    <subcellularLocation>
        <location evidence="8">Cell inner membrane</location>
        <topology evidence="8">Multi-pass membrane protein</topology>
    </subcellularLocation>
    <subcellularLocation>
        <location evidence="1">Cell membrane</location>
        <topology evidence="1">Multi-pass membrane protein</topology>
    </subcellularLocation>
</comment>
<dbReference type="AlphaFoldDB" id="A0A1I3WJE6"/>
<evidence type="ECO:0000313" key="11">
    <source>
        <dbReference type="Proteomes" id="UP000183299"/>
    </source>
</evidence>
<feature type="transmembrane region" description="Helical" evidence="8">
    <location>
        <begin position="308"/>
        <end position="327"/>
    </location>
</feature>
<name>A0A1I3WJE6_9RHOB</name>
<dbReference type="CDD" id="cd17320">
    <property type="entry name" value="MFS_MdfA_MDR_like"/>
    <property type="match status" value="1"/>
</dbReference>
<gene>
    <name evidence="10" type="ORF">SAMN04488138_12626</name>
</gene>
<dbReference type="Gene3D" id="1.20.1720.10">
    <property type="entry name" value="Multidrug resistance protein D"/>
    <property type="match status" value="1"/>
</dbReference>
<evidence type="ECO:0000313" key="10">
    <source>
        <dbReference type="EMBL" id="SFK07648.1"/>
    </source>
</evidence>
<dbReference type="RefSeq" id="WP_066602221.1">
    <property type="nucleotide sequence ID" value="NZ_FORY01000026.1"/>
</dbReference>
<accession>A0A1I3WJE6</accession>
<evidence type="ECO:0000259" key="9">
    <source>
        <dbReference type="PROSITE" id="PS50850"/>
    </source>
</evidence>
<comment type="similarity">
    <text evidence="2 8">Belongs to the major facilitator superfamily. Bcr/CmlA family.</text>
</comment>
<dbReference type="InterPro" id="IPR036259">
    <property type="entry name" value="MFS_trans_sf"/>
</dbReference>
<keyword evidence="6 8" id="KW-1133">Transmembrane helix</keyword>
<dbReference type="PROSITE" id="PS50850">
    <property type="entry name" value="MFS"/>
    <property type="match status" value="1"/>
</dbReference>
<dbReference type="PANTHER" id="PTHR23502">
    <property type="entry name" value="MAJOR FACILITATOR SUPERFAMILY"/>
    <property type="match status" value="1"/>
</dbReference>
<dbReference type="EMBL" id="FORY01000026">
    <property type="protein sequence ID" value="SFK07648.1"/>
    <property type="molecule type" value="Genomic_DNA"/>
</dbReference>
<protein>
    <recommendedName>
        <fullName evidence="8">Bcr/CflA family efflux transporter</fullName>
    </recommendedName>
</protein>
<feature type="transmembrane region" description="Helical" evidence="8">
    <location>
        <begin position="169"/>
        <end position="188"/>
    </location>
</feature>
<keyword evidence="5 8" id="KW-0812">Transmembrane</keyword>
<keyword evidence="7 8" id="KW-0472">Membrane</keyword>
<evidence type="ECO:0000256" key="6">
    <source>
        <dbReference type="ARBA" id="ARBA00022989"/>
    </source>
</evidence>
<evidence type="ECO:0000256" key="4">
    <source>
        <dbReference type="ARBA" id="ARBA00022475"/>
    </source>
</evidence>
<feature type="transmembrane region" description="Helical" evidence="8">
    <location>
        <begin position="79"/>
        <end position="97"/>
    </location>
</feature>
<dbReference type="GO" id="GO:0042910">
    <property type="term" value="F:xenobiotic transmembrane transporter activity"/>
    <property type="evidence" value="ECO:0007669"/>
    <property type="project" value="InterPro"/>
</dbReference>
<keyword evidence="3 8" id="KW-0813">Transport</keyword>
<keyword evidence="11" id="KW-1185">Reference proteome</keyword>
<feature type="transmembrane region" description="Helical" evidence="8">
    <location>
        <begin position="138"/>
        <end position="157"/>
    </location>
</feature>
<feature type="domain" description="Major facilitator superfamily (MFS) profile" evidence="9">
    <location>
        <begin position="14"/>
        <end position="396"/>
    </location>
</feature>
<evidence type="ECO:0000256" key="5">
    <source>
        <dbReference type="ARBA" id="ARBA00022692"/>
    </source>
</evidence>
<dbReference type="GeneID" id="98666767"/>
<feature type="transmembrane region" description="Helical" evidence="8">
    <location>
        <begin position="339"/>
        <end position="366"/>
    </location>
</feature>
<dbReference type="InterPro" id="IPR004812">
    <property type="entry name" value="Efflux_drug-R_Bcr/CmlA"/>
</dbReference>
<feature type="transmembrane region" description="Helical" evidence="8">
    <location>
        <begin position="372"/>
        <end position="392"/>
    </location>
</feature>
<dbReference type="SUPFAM" id="SSF103473">
    <property type="entry name" value="MFS general substrate transporter"/>
    <property type="match status" value="1"/>
</dbReference>
<dbReference type="Proteomes" id="UP000183299">
    <property type="component" value="Unassembled WGS sequence"/>
</dbReference>
<organism evidence="10 11">
    <name type="scientific">Celeribacter halophilus</name>
    <dbReference type="NCBI Taxonomy" id="576117"/>
    <lineage>
        <taxon>Bacteria</taxon>
        <taxon>Pseudomonadati</taxon>
        <taxon>Pseudomonadota</taxon>
        <taxon>Alphaproteobacteria</taxon>
        <taxon>Rhodobacterales</taxon>
        <taxon>Roseobacteraceae</taxon>
        <taxon>Celeribacter</taxon>
    </lineage>
</organism>
<dbReference type="PROSITE" id="PS00216">
    <property type="entry name" value="SUGAR_TRANSPORT_1"/>
    <property type="match status" value="1"/>
</dbReference>
<feature type="transmembrane region" description="Helical" evidence="8">
    <location>
        <begin position="242"/>
        <end position="268"/>
    </location>
</feature>
<feature type="transmembrane region" description="Helical" evidence="8">
    <location>
        <begin position="218"/>
        <end position="236"/>
    </location>
</feature>
<proteinExistence type="inferred from homology"/>
<keyword evidence="8" id="KW-0997">Cell inner membrane</keyword>
<dbReference type="InterPro" id="IPR011701">
    <property type="entry name" value="MFS"/>
</dbReference>
<dbReference type="STRING" id="576117.SAMN04488138_12626"/>
<evidence type="ECO:0000256" key="8">
    <source>
        <dbReference type="RuleBase" id="RU365088"/>
    </source>
</evidence>
<evidence type="ECO:0000256" key="1">
    <source>
        <dbReference type="ARBA" id="ARBA00004651"/>
    </source>
</evidence>
<sequence>MSRISLTPKHAAAITASLGLLSIFPPLATDMYLAALGDLATSMSATHTAAEFSLSIFFLGLCVGQLLVGPLADAYGRKLPLLAGTALFTATSIALPLLDDIVWFNALRFVQAIGASAGMVVGRAVVKDLYEGRRAAQVMTVLVMLLTIGPIVSPTLGSLLLEAFGWRSFFALMALISVVAFVLTLIVVPETLPIEERKTRPFAHGARTAVTLLSQRRFVIMVLVSGLVQGGMFAFITGSSGVFQGIFGLSSIGFGIMFAAIAAALIVFGKVNGILLNFHSPNRILTVGLPVYWGATLLLTLFSGTETLWIFVIPLWISIGIVGLLSANAMSITMELAEAGAGMGSALLGAVQFAIAFTVSSCVAIGGTATTLPMSLGLFLPATLATVLFFVLGKRA</sequence>
<feature type="transmembrane region" description="Helical" evidence="8">
    <location>
        <begin position="109"/>
        <end position="126"/>
    </location>
</feature>
<feature type="transmembrane region" description="Helical" evidence="8">
    <location>
        <begin position="52"/>
        <end position="72"/>
    </location>
</feature>
<comment type="caution">
    <text evidence="8">Lacks conserved residue(s) required for the propagation of feature annotation.</text>
</comment>
<dbReference type="NCBIfam" id="TIGR00710">
    <property type="entry name" value="efflux_Bcr_CflA"/>
    <property type="match status" value="1"/>
</dbReference>